<dbReference type="SUPFAM" id="SSF54001">
    <property type="entry name" value="Cysteine proteinases"/>
    <property type="match status" value="1"/>
</dbReference>
<evidence type="ECO:0000256" key="2">
    <source>
        <dbReference type="ARBA" id="ARBA00022670"/>
    </source>
</evidence>
<feature type="transmembrane region" description="Helical" evidence="5">
    <location>
        <begin position="20"/>
        <end position="42"/>
    </location>
</feature>
<evidence type="ECO:0000256" key="4">
    <source>
        <dbReference type="ARBA" id="ARBA00022807"/>
    </source>
</evidence>
<evidence type="ECO:0000256" key="3">
    <source>
        <dbReference type="ARBA" id="ARBA00022801"/>
    </source>
</evidence>
<protein>
    <submittedName>
        <fullName evidence="7">C40 family peptidase</fullName>
    </submittedName>
</protein>
<gene>
    <name evidence="7" type="ORF">G3T37_13650</name>
</gene>
<evidence type="ECO:0000259" key="6">
    <source>
        <dbReference type="PROSITE" id="PS51935"/>
    </source>
</evidence>
<evidence type="ECO:0000313" key="8">
    <source>
        <dbReference type="Proteomes" id="UP000479756"/>
    </source>
</evidence>
<comment type="similarity">
    <text evidence="1">Belongs to the peptidase C40 family.</text>
</comment>
<dbReference type="GO" id="GO:0006508">
    <property type="term" value="P:proteolysis"/>
    <property type="evidence" value="ECO:0007669"/>
    <property type="project" value="UniProtKB-KW"/>
</dbReference>
<feature type="domain" description="NlpC/P60" evidence="6">
    <location>
        <begin position="126"/>
        <end position="240"/>
    </location>
</feature>
<keyword evidence="5" id="KW-1133">Transmembrane helix</keyword>
<keyword evidence="5" id="KW-0472">Membrane</keyword>
<keyword evidence="5" id="KW-0812">Transmembrane</keyword>
<keyword evidence="8" id="KW-1185">Reference proteome</keyword>
<evidence type="ECO:0000313" key="7">
    <source>
        <dbReference type="EMBL" id="NEM92395.1"/>
    </source>
</evidence>
<organism evidence="7 8">
    <name type="scientific">Galbitalea soli</name>
    <dbReference type="NCBI Taxonomy" id="1268042"/>
    <lineage>
        <taxon>Bacteria</taxon>
        <taxon>Bacillati</taxon>
        <taxon>Actinomycetota</taxon>
        <taxon>Actinomycetes</taxon>
        <taxon>Micrococcales</taxon>
        <taxon>Microbacteriaceae</taxon>
        <taxon>Galbitalea</taxon>
    </lineage>
</organism>
<keyword evidence="2" id="KW-0645">Protease</keyword>
<accession>A0A7C9TSP5</accession>
<keyword evidence="4" id="KW-0788">Thiol protease</keyword>
<dbReference type="GO" id="GO:0008234">
    <property type="term" value="F:cysteine-type peptidase activity"/>
    <property type="evidence" value="ECO:0007669"/>
    <property type="project" value="UniProtKB-KW"/>
</dbReference>
<comment type="caution">
    <text evidence="7">The sequence shown here is derived from an EMBL/GenBank/DDBJ whole genome shotgun (WGS) entry which is preliminary data.</text>
</comment>
<dbReference type="Pfam" id="PF00877">
    <property type="entry name" value="NLPC_P60"/>
    <property type="match status" value="1"/>
</dbReference>
<dbReference type="AlphaFoldDB" id="A0A7C9TSP5"/>
<dbReference type="Proteomes" id="UP000479756">
    <property type="component" value="Unassembled WGS sequence"/>
</dbReference>
<dbReference type="PANTHER" id="PTHR47053">
    <property type="entry name" value="MUREIN DD-ENDOPEPTIDASE MEPH-RELATED"/>
    <property type="match status" value="1"/>
</dbReference>
<reference evidence="7 8" key="1">
    <citation type="journal article" date="2014" name="Int. J. Syst. Evol. Microbiol.">
        <title>Description of Galbitalea soli gen. nov., sp. nov., and Frondihabitans sucicola sp. nov.</title>
        <authorList>
            <person name="Kim S.J."/>
            <person name="Lim J.M."/>
            <person name="Ahn J.H."/>
            <person name="Weon H.Y."/>
            <person name="Hamada M."/>
            <person name="Suzuki K."/>
            <person name="Ahn T.Y."/>
            <person name="Kwon S.W."/>
        </authorList>
    </citation>
    <scope>NUCLEOTIDE SEQUENCE [LARGE SCALE GENOMIC DNA]</scope>
    <source>
        <strain evidence="7 8">NBRC 108727</strain>
    </source>
</reference>
<dbReference type="RefSeq" id="WP_163474431.1">
    <property type="nucleotide sequence ID" value="NZ_JAAGWZ010000004.1"/>
</dbReference>
<proteinExistence type="inferred from homology"/>
<dbReference type="EMBL" id="JAAGWZ010000004">
    <property type="protein sequence ID" value="NEM92395.1"/>
    <property type="molecule type" value="Genomic_DNA"/>
</dbReference>
<dbReference type="InterPro" id="IPR000064">
    <property type="entry name" value="NLP_P60_dom"/>
</dbReference>
<evidence type="ECO:0000256" key="5">
    <source>
        <dbReference type="SAM" id="Phobius"/>
    </source>
</evidence>
<evidence type="ECO:0000256" key="1">
    <source>
        <dbReference type="ARBA" id="ARBA00007074"/>
    </source>
</evidence>
<dbReference type="Gene3D" id="3.90.1720.10">
    <property type="entry name" value="endopeptidase domain like (from Nostoc punctiforme)"/>
    <property type="match status" value="1"/>
</dbReference>
<name>A0A7C9TSP5_9MICO</name>
<dbReference type="InterPro" id="IPR051202">
    <property type="entry name" value="Peptidase_C40"/>
</dbReference>
<dbReference type="PANTHER" id="PTHR47053:SF1">
    <property type="entry name" value="MUREIN DD-ENDOPEPTIDASE MEPH-RELATED"/>
    <property type="match status" value="1"/>
</dbReference>
<sequence>MSRPETTGALAGPNRRTSALTAAITALMVPGIFATVALPAYAANAAAPGITSHAHSAAPKTLVERIRTQSQTVRVTTAVAAPAVVRDEVHATSMASWKKKQAAAVVSAGLVGASLASTLANPPYPHFSLSQVVAVAERYTGTPYVYGGASPAGFDCSGFTQFVYAQFGVALPHSAAAQGAMGTRISVADAKPGDVVVIDGGSHVGIYLGGGRMIDAPMPGRTVGNHAIWTSAYYIVRFGI</sequence>
<keyword evidence="3" id="KW-0378">Hydrolase</keyword>
<dbReference type="InterPro" id="IPR038765">
    <property type="entry name" value="Papain-like_cys_pep_sf"/>
</dbReference>
<dbReference type="PROSITE" id="PS51935">
    <property type="entry name" value="NLPC_P60"/>
    <property type="match status" value="1"/>
</dbReference>